<dbReference type="Gene3D" id="1.10.630.10">
    <property type="entry name" value="Cytochrome P450"/>
    <property type="match status" value="1"/>
</dbReference>
<evidence type="ECO:0000256" key="2">
    <source>
        <dbReference type="ARBA" id="ARBA00022723"/>
    </source>
</evidence>
<keyword evidence="2" id="KW-0479">Metal-binding</keyword>
<dbReference type="Gramene" id="QL04p087941:mrna">
    <property type="protein sequence ID" value="QL04p087941:mrna"/>
    <property type="gene ID" value="QL04p087941"/>
</dbReference>
<proteinExistence type="inferred from homology"/>
<keyword evidence="4" id="KW-0472">Membrane</keyword>
<dbReference type="PANTHER" id="PTHR24286">
    <property type="entry name" value="CYTOCHROME P450 26"/>
    <property type="match status" value="1"/>
</dbReference>
<dbReference type="GO" id="GO:0016125">
    <property type="term" value="P:sterol metabolic process"/>
    <property type="evidence" value="ECO:0007669"/>
    <property type="project" value="TreeGrafter"/>
</dbReference>
<evidence type="ECO:0000256" key="3">
    <source>
        <dbReference type="ARBA" id="ARBA00023004"/>
    </source>
</evidence>
<dbReference type="OMA" id="WHVIGET"/>
<keyword evidence="6" id="KW-1185">Reference proteome</keyword>
<dbReference type="AlphaFoldDB" id="A0A7N2LK25"/>
<accession>A0A7N2LK25</accession>
<dbReference type="InterPro" id="IPR036396">
    <property type="entry name" value="Cyt_P450_sf"/>
</dbReference>
<dbReference type="GO" id="GO:0016705">
    <property type="term" value="F:oxidoreductase activity, acting on paired donors, with incorporation or reduction of molecular oxygen"/>
    <property type="evidence" value="ECO:0007669"/>
    <property type="project" value="InterPro"/>
</dbReference>
<evidence type="ECO:0000313" key="5">
    <source>
        <dbReference type="EnsemblPlants" id="QL04p087941:mrna"/>
    </source>
</evidence>
<reference evidence="5" key="2">
    <citation type="submission" date="2021-01" db="UniProtKB">
        <authorList>
            <consortium name="EnsemblPlants"/>
        </authorList>
    </citation>
    <scope>IDENTIFICATION</scope>
</reference>
<reference evidence="5 6" key="1">
    <citation type="journal article" date="2016" name="G3 (Bethesda)">
        <title>First Draft Assembly and Annotation of the Genome of a California Endemic Oak Quercus lobata Nee (Fagaceae).</title>
        <authorList>
            <person name="Sork V.L."/>
            <person name="Fitz-Gibbon S.T."/>
            <person name="Puiu D."/>
            <person name="Crepeau M."/>
            <person name="Gugger P.F."/>
            <person name="Sherman R."/>
            <person name="Stevens K."/>
            <person name="Langley C.H."/>
            <person name="Pellegrini M."/>
            <person name="Salzberg S.L."/>
        </authorList>
    </citation>
    <scope>NUCLEOTIDE SEQUENCE [LARGE SCALE GENOMIC DNA]</scope>
    <source>
        <strain evidence="5 6">cv. SW786</strain>
    </source>
</reference>
<dbReference type="InParanoid" id="A0A7N2LK25"/>
<name>A0A7N2LK25_QUELO</name>
<keyword evidence="4" id="KW-1133">Transmembrane helix</keyword>
<keyword evidence="3" id="KW-0408">Iron</keyword>
<evidence type="ECO:0000256" key="4">
    <source>
        <dbReference type="SAM" id="Phobius"/>
    </source>
</evidence>
<dbReference type="GO" id="GO:0020037">
    <property type="term" value="F:heme binding"/>
    <property type="evidence" value="ECO:0007669"/>
    <property type="project" value="InterPro"/>
</dbReference>
<dbReference type="GO" id="GO:0005506">
    <property type="term" value="F:iron ion binding"/>
    <property type="evidence" value="ECO:0007669"/>
    <property type="project" value="InterPro"/>
</dbReference>
<sequence>MTRLELEVDSYFFPSLFHLVVLCITFSLIFLIFKQKSIRAKLPPGKTGWHVIGETLEFSMAGTPEMFIKDRMSKYSQYLFKTSMFGENMAVFCGASGNKFLFTNEKKYVISWWPRSVEKVMLSPETLENFVPEDYITLRRAIVEFLKPEALQYFIPIMDSMAKEHLETYWSPYGQVKVLPLSMKYTFALGCRLFMSITDPNYVTTLADLFAHIKDGLMSLPINIPGTSFNRVFKAGKVIHQKLLEVIQQRKKEQLLSENNVTVARDSITRAS</sequence>
<dbReference type="Proteomes" id="UP000594261">
    <property type="component" value="Chromosome 4"/>
</dbReference>
<evidence type="ECO:0008006" key="7">
    <source>
        <dbReference type="Google" id="ProtNLM"/>
    </source>
</evidence>
<organism evidence="5 6">
    <name type="scientific">Quercus lobata</name>
    <name type="common">Valley oak</name>
    <dbReference type="NCBI Taxonomy" id="97700"/>
    <lineage>
        <taxon>Eukaryota</taxon>
        <taxon>Viridiplantae</taxon>
        <taxon>Streptophyta</taxon>
        <taxon>Embryophyta</taxon>
        <taxon>Tracheophyta</taxon>
        <taxon>Spermatophyta</taxon>
        <taxon>Magnoliopsida</taxon>
        <taxon>eudicotyledons</taxon>
        <taxon>Gunneridae</taxon>
        <taxon>Pentapetalae</taxon>
        <taxon>rosids</taxon>
        <taxon>fabids</taxon>
        <taxon>Fagales</taxon>
        <taxon>Fagaceae</taxon>
        <taxon>Quercus</taxon>
    </lineage>
</organism>
<feature type="transmembrane region" description="Helical" evidence="4">
    <location>
        <begin position="12"/>
        <end position="33"/>
    </location>
</feature>
<dbReference type="EMBL" id="LRBV02000004">
    <property type="status" value="NOT_ANNOTATED_CDS"/>
    <property type="molecule type" value="Genomic_DNA"/>
</dbReference>
<comment type="similarity">
    <text evidence="1">Belongs to the cytochrome P450 family.</text>
</comment>
<keyword evidence="4" id="KW-0812">Transmembrane</keyword>
<evidence type="ECO:0000313" key="6">
    <source>
        <dbReference type="Proteomes" id="UP000594261"/>
    </source>
</evidence>
<evidence type="ECO:0000256" key="1">
    <source>
        <dbReference type="ARBA" id="ARBA00010617"/>
    </source>
</evidence>
<dbReference type="SUPFAM" id="SSF48264">
    <property type="entry name" value="Cytochrome P450"/>
    <property type="match status" value="1"/>
</dbReference>
<dbReference type="EnsemblPlants" id="QL04p087941:mrna">
    <property type="protein sequence ID" value="QL04p087941:mrna"/>
    <property type="gene ID" value="QL04p087941"/>
</dbReference>
<dbReference type="GO" id="GO:0004497">
    <property type="term" value="F:monooxygenase activity"/>
    <property type="evidence" value="ECO:0007669"/>
    <property type="project" value="InterPro"/>
</dbReference>
<protein>
    <recommendedName>
        <fullName evidence="7">Cytochrome P450</fullName>
    </recommendedName>
</protein>
<dbReference type="PANTHER" id="PTHR24286:SF53">
    <property type="entry name" value="BETA-AMYRIN 28-OXIDASE-LIKE"/>
    <property type="match status" value="1"/>
</dbReference>